<reference evidence="1 2" key="1">
    <citation type="submission" date="2018-02" db="EMBL/GenBank/DDBJ databases">
        <title>The genomes of Aspergillus section Nigri reveals drivers in fungal speciation.</title>
        <authorList>
            <consortium name="DOE Joint Genome Institute"/>
            <person name="Vesth T.C."/>
            <person name="Nybo J."/>
            <person name="Theobald S."/>
            <person name="Brandl J."/>
            <person name="Frisvad J.C."/>
            <person name="Nielsen K.F."/>
            <person name="Lyhne E.K."/>
            <person name="Kogle M.E."/>
            <person name="Kuo A."/>
            <person name="Riley R."/>
            <person name="Clum A."/>
            <person name="Nolan M."/>
            <person name="Lipzen A."/>
            <person name="Salamov A."/>
            <person name="Henrissat B."/>
            <person name="Wiebenga A."/>
            <person name="De vries R.P."/>
            <person name="Grigoriev I.V."/>
            <person name="Mortensen U.H."/>
            <person name="Andersen M.R."/>
            <person name="Baker S.E."/>
        </authorList>
    </citation>
    <scope>NUCLEOTIDE SEQUENCE [LARGE SCALE GENOMIC DNA]</scope>
    <source>
        <strain evidence="1 2">CBS 121593</strain>
    </source>
</reference>
<gene>
    <name evidence="1" type="ORF">BO80DRAFT_482520</name>
</gene>
<evidence type="ECO:0000313" key="2">
    <source>
        <dbReference type="Proteomes" id="UP000249402"/>
    </source>
</evidence>
<name>A0A395GT36_9EURO</name>
<evidence type="ECO:0008006" key="3">
    <source>
        <dbReference type="Google" id="ProtNLM"/>
    </source>
</evidence>
<dbReference type="Proteomes" id="UP000249402">
    <property type="component" value="Unassembled WGS sequence"/>
</dbReference>
<evidence type="ECO:0000313" key="1">
    <source>
        <dbReference type="EMBL" id="RAK97253.1"/>
    </source>
</evidence>
<proteinExistence type="predicted"/>
<dbReference type="GeneID" id="37228274"/>
<organism evidence="1 2">
    <name type="scientific">Aspergillus ibericus CBS 121593</name>
    <dbReference type="NCBI Taxonomy" id="1448316"/>
    <lineage>
        <taxon>Eukaryota</taxon>
        <taxon>Fungi</taxon>
        <taxon>Dikarya</taxon>
        <taxon>Ascomycota</taxon>
        <taxon>Pezizomycotina</taxon>
        <taxon>Eurotiomycetes</taxon>
        <taxon>Eurotiomycetidae</taxon>
        <taxon>Eurotiales</taxon>
        <taxon>Aspergillaceae</taxon>
        <taxon>Aspergillus</taxon>
        <taxon>Aspergillus subgen. Circumdati</taxon>
    </lineage>
</organism>
<sequence length="471" mass="51772">MEYTPQTLAQAKRLFLEPKSRTTSTPPDRRQYSFRKRSPTTAILTSWIDEDCTDDYDPKIERAQLRQKRLSKRPKTTPSLIVTVHMASEAGKAFLASLPIYQDDGPDAAEPPTADNSHILEQDELQAQTCKACRDSGPACSLVQNPDAFPCEQCIGSTRYCKLFSPGIDPTFQINTQELTSFGQDDANTLDPDVAEPVPNTISTITNPTDSSTLRPFTQPQDIPLLPALTTTTTTTTTTTRTIHTSLTHPITFTFPFPSTHPHQIPTTTLPCHFCTNFTYALFGTGPPQTIPILDLGHGTYIPLPSPSPSPNQPPPPPTRICPTCALSRLHILRCPTHHIIPIKGFSPTTFDFPAAYATLIPFPTTPNPKTPKNPWCTLCPHPAFFGCSTPQTQTIYLEPITDPTSLDAKGCGLLLCERCEVLMRIYGGSVEEVVRRNRRDDGVIGGRADVEFLVRDNGDGGNVLLERFGG</sequence>
<protein>
    <recommendedName>
        <fullName evidence="3">Zn(2)-C6 fungal-type domain-containing protein</fullName>
    </recommendedName>
</protein>
<dbReference type="AlphaFoldDB" id="A0A395GT36"/>
<dbReference type="RefSeq" id="XP_025571581.1">
    <property type="nucleotide sequence ID" value="XM_025723409.1"/>
</dbReference>
<dbReference type="VEuPathDB" id="FungiDB:BO80DRAFT_482520"/>
<dbReference type="EMBL" id="KZ824465">
    <property type="protein sequence ID" value="RAK97253.1"/>
    <property type="molecule type" value="Genomic_DNA"/>
</dbReference>
<dbReference type="STRING" id="1448316.A0A395GT36"/>
<accession>A0A395GT36</accession>
<keyword evidence="2" id="KW-1185">Reference proteome</keyword>
<dbReference type="OrthoDB" id="5303703at2759"/>